<organism evidence="1 2">
    <name type="scientific">Syntrophus aciditrophicus (strain SB)</name>
    <dbReference type="NCBI Taxonomy" id="56780"/>
    <lineage>
        <taxon>Bacteria</taxon>
        <taxon>Pseudomonadati</taxon>
        <taxon>Thermodesulfobacteriota</taxon>
        <taxon>Syntrophia</taxon>
        <taxon>Syntrophales</taxon>
        <taxon>Syntrophaceae</taxon>
        <taxon>Syntrophus</taxon>
    </lineage>
</organism>
<dbReference type="KEGG" id="sat:SYN_03376"/>
<dbReference type="InterPro" id="IPR010767">
    <property type="entry name" value="Phage_CGC-2007_Cje0229"/>
</dbReference>
<name>Q2LQR0_SYNAS</name>
<dbReference type="EMBL" id="CP000252">
    <property type="protein sequence ID" value="ABC76417.1"/>
    <property type="molecule type" value="Genomic_DNA"/>
</dbReference>
<protein>
    <submittedName>
        <fullName evidence="1">Hypothetical cytosolic protein</fullName>
    </submittedName>
</protein>
<dbReference type="Proteomes" id="UP000001933">
    <property type="component" value="Chromosome"/>
</dbReference>
<reference evidence="1 2" key="1">
    <citation type="journal article" date="2007" name="Proc. Natl. Acad. Sci. U.S.A.">
        <title>The genome of Syntrophus aciditrophicus: life at the thermodynamic limit of microbial growth.</title>
        <authorList>
            <person name="McInerney M.J."/>
            <person name="Rohlin L."/>
            <person name="Mouttaki H."/>
            <person name="Kim U."/>
            <person name="Krupp R.S."/>
            <person name="Rios-Hernandez L."/>
            <person name="Sieber J."/>
            <person name="Struchtemeyer C.G."/>
            <person name="Bhattacharyya A."/>
            <person name="Campbell J.W."/>
            <person name="Gunsalus R.P."/>
        </authorList>
    </citation>
    <scope>NUCLEOTIDE SEQUENCE [LARGE SCALE GENOMIC DNA]</scope>
    <source>
        <strain evidence="1 2">SB</strain>
    </source>
</reference>
<dbReference type="STRING" id="56780.SYN_03376"/>
<proteinExistence type="predicted"/>
<evidence type="ECO:0000313" key="2">
    <source>
        <dbReference type="Proteomes" id="UP000001933"/>
    </source>
</evidence>
<dbReference type="InParanoid" id="Q2LQR0"/>
<dbReference type="HOGENOM" id="CLU_1776519_0_0_7"/>
<gene>
    <name evidence="1" type="ORF">SYN_03376</name>
</gene>
<dbReference type="Pfam" id="PF07087">
    <property type="entry name" value="DUF1353"/>
    <property type="match status" value="1"/>
</dbReference>
<evidence type="ECO:0000313" key="1">
    <source>
        <dbReference type="EMBL" id="ABC76417.1"/>
    </source>
</evidence>
<dbReference type="AlphaFoldDB" id="Q2LQR0"/>
<sequence length="146" mass="16470">MTMTKILGPLLTDNIDDTKYVRLIAPFRFVSDVLYREGLANDVTMPAGFVMDFESVPLIRGTSKRAGAAHDYLCRSDSDPVVSKAVAAQVYLEIMAYRDGLLEDGLLGKLDRWWRRRLKYAVVRVAPGYFHKHKVSATYEELAGLI</sequence>
<keyword evidence="2" id="KW-1185">Reference proteome</keyword>
<accession>Q2LQR0</accession>